<name>A0A956NHD2_UNCEI</name>
<keyword evidence="1" id="KW-0732">Signal</keyword>
<dbReference type="EMBL" id="JAGQHS010000351">
    <property type="protein sequence ID" value="MCA9759452.1"/>
    <property type="molecule type" value="Genomic_DNA"/>
</dbReference>
<reference evidence="2" key="2">
    <citation type="journal article" date="2021" name="Microbiome">
        <title>Successional dynamics and alternative stable states in a saline activated sludge microbial community over 9 years.</title>
        <authorList>
            <person name="Wang Y."/>
            <person name="Ye J."/>
            <person name="Ju F."/>
            <person name="Liu L."/>
            <person name="Boyd J.A."/>
            <person name="Deng Y."/>
            <person name="Parks D.H."/>
            <person name="Jiang X."/>
            <person name="Yin X."/>
            <person name="Woodcroft B.J."/>
            <person name="Tyson G.W."/>
            <person name="Hugenholtz P."/>
            <person name="Polz M.F."/>
            <person name="Zhang T."/>
        </authorList>
    </citation>
    <scope>NUCLEOTIDE SEQUENCE</scope>
    <source>
        <strain evidence="2">HKST-UBA02</strain>
    </source>
</reference>
<proteinExistence type="predicted"/>
<organism evidence="2 3">
    <name type="scientific">Eiseniibacteriota bacterium</name>
    <dbReference type="NCBI Taxonomy" id="2212470"/>
    <lineage>
        <taxon>Bacteria</taxon>
        <taxon>Candidatus Eiseniibacteriota</taxon>
    </lineage>
</organism>
<feature type="signal peptide" evidence="1">
    <location>
        <begin position="1"/>
        <end position="38"/>
    </location>
</feature>
<protein>
    <submittedName>
        <fullName evidence="2">Uncharacterized protein</fullName>
    </submittedName>
</protein>
<dbReference type="Proteomes" id="UP000739538">
    <property type="component" value="Unassembled WGS sequence"/>
</dbReference>
<accession>A0A956NHD2</accession>
<evidence type="ECO:0000313" key="2">
    <source>
        <dbReference type="EMBL" id="MCA9759452.1"/>
    </source>
</evidence>
<feature type="chain" id="PRO_5037902310" evidence="1">
    <location>
        <begin position="39"/>
        <end position="314"/>
    </location>
</feature>
<sequence length="314" mass="33737">MRWSREGRLSSFGRSVCARFSHAGLALVVVLATSTSLASDAKTIAGPSGAEDAELGVELMKVDPGGASSSLGSGTVGRAGSLGFVYRSEEQPMRVRATMQAREDKTILSVRVEGPTGLLFEDEHDLSDWRAVSFDLPADGDDSILLNAVPRHLPGSPGPIELTDGVRDVLGHWSFHESPIVLDDEHYVGRIIQLGGGRSVWVEIPGEVRLALDLFPSEGNSPIGTLRGGKLDVEGPDGRSIQVFQVSLGDPAVPLGDRAVQVYGRWEAPHRNREEAAQRHAEGLAKWRPDLSPEEVDASVKRIRSGYSVTYGTP</sequence>
<dbReference type="AlphaFoldDB" id="A0A956NHD2"/>
<gene>
    <name evidence="2" type="ORF">KDA27_26900</name>
</gene>
<evidence type="ECO:0000313" key="3">
    <source>
        <dbReference type="Proteomes" id="UP000739538"/>
    </source>
</evidence>
<reference evidence="2" key="1">
    <citation type="submission" date="2020-04" db="EMBL/GenBank/DDBJ databases">
        <authorList>
            <person name="Zhang T."/>
        </authorList>
    </citation>
    <scope>NUCLEOTIDE SEQUENCE</scope>
    <source>
        <strain evidence="2">HKST-UBA02</strain>
    </source>
</reference>
<evidence type="ECO:0000256" key="1">
    <source>
        <dbReference type="SAM" id="SignalP"/>
    </source>
</evidence>
<comment type="caution">
    <text evidence="2">The sequence shown here is derived from an EMBL/GenBank/DDBJ whole genome shotgun (WGS) entry which is preliminary data.</text>
</comment>